<dbReference type="RefSeq" id="WP_343165148.1">
    <property type="nucleotide sequence ID" value="NZ_JBHRSV010000026.1"/>
</dbReference>
<evidence type="ECO:0000256" key="1">
    <source>
        <dbReference type="SAM" id="Phobius"/>
    </source>
</evidence>
<organism evidence="2 3">
    <name type="scientific">Hyphobacterium vulgare</name>
    <dbReference type="NCBI Taxonomy" id="1736751"/>
    <lineage>
        <taxon>Bacteria</taxon>
        <taxon>Pseudomonadati</taxon>
        <taxon>Pseudomonadota</taxon>
        <taxon>Alphaproteobacteria</taxon>
        <taxon>Maricaulales</taxon>
        <taxon>Maricaulaceae</taxon>
        <taxon>Hyphobacterium</taxon>
    </lineage>
</organism>
<gene>
    <name evidence="2" type="ORF">ACFOOR_11950</name>
</gene>
<protein>
    <submittedName>
        <fullName evidence="2">Uncharacterized protein</fullName>
    </submittedName>
</protein>
<keyword evidence="3" id="KW-1185">Reference proteome</keyword>
<feature type="transmembrane region" description="Helical" evidence="1">
    <location>
        <begin position="12"/>
        <end position="33"/>
    </location>
</feature>
<sequence>MLGWILGMMAGRAAGVVRTIVTVVCVMAAIYVLPPYIEPVIGPAIRQQTSPGAGEEIEAALLAQPVLAAYAEARPEVVPELRSRIEAAWQRGGRDAATLEAAEAGRELGARAVAEFAPYAGDAELIGFYRETYRVGRQLQGQPRICYSMFFGQINPSAVSIEDMARIDQYADMSALENVMTVLVRHAGDEIVEFDRARAEAAQAQVGMTVGSEFDSTDFRFFFGTSPEADEDYATACAVMLRLMEATLDHEDAALIIRIGMTQN</sequence>
<comment type="caution">
    <text evidence="2">The sequence shown here is derived from an EMBL/GenBank/DDBJ whole genome shotgun (WGS) entry which is preliminary data.</text>
</comment>
<evidence type="ECO:0000313" key="2">
    <source>
        <dbReference type="EMBL" id="MFC2926821.1"/>
    </source>
</evidence>
<accession>A0ABV6ZZ78</accession>
<reference evidence="3" key="1">
    <citation type="journal article" date="2019" name="Int. J. Syst. Evol. Microbiol.">
        <title>The Global Catalogue of Microorganisms (GCM) 10K type strain sequencing project: providing services to taxonomists for standard genome sequencing and annotation.</title>
        <authorList>
            <consortium name="The Broad Institute Genomics Platform"/>
            <consortium name="The Broad Institute Genome Sequencing Center for Infectious Disease"/>
            <person name="Wu L."/>
            <person name="Ma J."/>
        </authorList>
    </citation>
    <scope>NUCLEOTIDE SEQUENCE [LARGE SCALE GENOMIC DNA]</scope>
    <source>
        <strain evidence="3">KCTC 52487</strain>
    </source>
</reference>
<name>A0ABV6ZZ78_9PROT</name>
<keyword evidence="1" id="KW-0812">Transmembrane</keyword>
<dbReference type="EMBL" id="JBHRSV010000026">
    <property type="protein sequence ID" value="MFC2926821.1"/>
    <property type="molecule type" value="Genomic_DNA"/>
</dbReference>
<evidence type="ECO:0000313" key="3">
    <source>
        <dbReference type="Proteomes" id="UP001595379"/>
    </source>
</evidence>
<dbReference type="Proteomes" id="UP001595379">
    <property type="component" value="Unassembled WGS sequence"/>
</dbReference>
<keyword evidence="1" id="KW-1133">Transmembrane helix</keyword>
<proteinExistence type="predicted"/>
<keyword evidence="1" id="KW-0472">Membrane</keyword>